<keyword evidence="4" id="KW-1185">Reference proteome</keyword>
<feature type="transmembrane region" description="Helical" evidence="2">
    <location>
        <begin position="12"/>
        <end position="30"/>
    </location>
</feature>
<keyword evidence="2" id="KW-1133">Transmembrane helix</keyword>
<organism evidence="3 4">
    <name type="scientific">Luteolibacter luteus</name>
    <dbReference type="NCBI Taxonomy" id="2728835"/>
    <lineage>
        <taxon>Bacteria</taxon>
        <taxon>Pseudomonadati</taxon>
        <taxon>Verrucomicrobiota</taxon>
        <taxon>Verrucomicrobiia</taxon>
        <taxon>Verrucomicrobiales</taxon>
        <taxon>Verrucomicrobiaceae</taxon>
        <taxon>Luteolibacter</taxon>
    </lineage>
</organism>
<dbReference type="EMBL" id="CP051774">
    <property type="protein sequence ID" value="QJE94314.1"/>
    <property type="molecule type" value="Genomic_DNA"/>
</dbReference>
<dbReference type="RefSeq" id="WP_169452535.1">
    <property type="nucleotide sequence ID" value="NZ_CP051774.1"/>
</dbReference>
<accession>A0A858RCI2</accession>
<evidence type="ECO:0000256" key="2">
    <source>
        <dbReference type="SAM" id="Phobius"/>
    </source>
</evidence>
<dbReference type="KEGG" id="luo:HHL09_00440"/>
<keyword evidence="2" id="KW-0472">Membrane</keyword>
<evidence type="ECO:0000256" key="1">
    <source>
        <dbReference type="SAM" id="MobiDB-lite"/>
    </source>
</evidence>
<keyword evidence="2" id="KW-0812">Transmembrane</keyword>
<evidence type="ECO:0000313" key="4">
    <source>
        <dbReference type="Proteomes" id="UP000501812"/>
    </source>
</evidence>
<dbReference type="AlphaFoldDB" id="A0A858RCI2"/>
<name>A0A858RCI2_9BACT</name>
<dbReference type="Proteomes" id="UP000501812">
    <property type="component" value="Chromosome"/>
</dbReference>
<reference evidence="3 4" key="1">
    <citation type="submission" date="2020-04" db="EMBL/GenBank/DDBJ databases">
        <title>Luteolibacter sp. G-1-1-1 isolated from soil.</title>
        <authorList>
            <person name="Dahal R.H."/>
        </authorList>
    </citation>
    <scope>NUCLEOTIDE SEQUENCE [LARGE SCALE GENOMIC DNA]</scope>
    <source>
        <strain evidence="3 4">G-1-1-1</strain>
    </source>
</reference>
<evidence type="ECO:0000313" key="3">
    <source>
        <dbReference type="EMBL" id="QJE94314.1"/>
    </source>
</evidence>
<gene>
    <name evidence="3" type="ORF">HHL09_00440</name>
</gene>
<protein>
    <submittedName>
        <fullName evidence="3">Uncharacterized protein</fullName>
    </submittedName>
</protein>
<proteinExistence type="predicted"/>
<sequence length="198" mass="21790">MTAMDSTKFRKALPWIATHAVALAAGIWFFRPDVEASTMGKADAPAAIASAGAGDADRAKVSGKAPARPAHEGPQASVHRLAWKALAYEGLDRPERLKASTEILKQWIKEDWEAALDTVMKETPDDYELLVNFQDVFRREPAVMWSIIESKRYGVSTVSLKGRWLVAIRGLDEAKRGEVMDALPESGRKAVEEKVKDG</sequence>
<feature type="region of interest" description="Disordered" evidence="1">
    <location>
        <begin position="55"/>
        <end position="74"/>
    </location>
</feature>